<sequence length="83" mass="8969">MSVRQIRGYGVSRWADELSNATGSLGGLLGSVSPITFVLLPCFREKTHTEPQDEDVRSRPTEDQGSQLPVSADLVGNISPPMI</sequence>
<keyword evidence="2" id="KW-1185">Reference proteome</keyword>
<name>A0ACC2HIU0_DALPE</name>
<protein>
    <submittedName>
        <fullName evidence="1">Uncharacterized protein</fullName>
    </submittedName>
</protein>
<dbReference type="Proteomes" id="UP001157502">
    <property type="component" value="Chromosome 2"/>
</dbReference>
<accession>A0ACC2HIU0</accession>
<evidence type="ECO:0000313" key="2">
    <source>
        <dbReference type="Proteomes" id="UP001157502"/>
    </source>
</evidence>
<organism evidence="1 2">
    <name type="scientific">Dallia pectoralis</name>
    <name type="common">Alaska blackfish</name>
    <dbReference type="NCBI Taxonomy" id="75939"/>
    <lineage>
        <taxon>Eukaryota</taxon>
        <taxon>Metazoa</taxon>
        <taxon>Chordata</taxon>
        <taxon>Craniata</taxon>
        <taxon>Vertebrata</taxon>
        <taxon>Euteleostomi</taxon>
        <taxon>Actinopterygii</taxon>
        <taxon>Neopterygii</taxon>
        <taxon>Teleostei</taxon>
        <taxon>Protacanthopterygii</taxon>
        <taxon>Esociformes</taxon>
        <taxon>Umbridae</taxon>
        <taxon>Dallia</taxon>
    </lineage>
</organism>
<evidence type="ECO:0000313" key="1">
    <source>
        <dbReference type="EMBL" id="KAJ8015675.1"/>
    </source>
</evidence>
<reference evidence="1" key="1">
    <citation type="submission" date="2021-05" db="EMBL/GenBank/DDBJ databases">
        <authorList>
            <person name="Pan Q."/>
            <person name="Jouanno E."/>
            <person name="Zahm M."/>
            <person name="Klopp C."/>
            <person name="Cabau C."/>
            <person name="Louis A."/>
            <person name="Berthelot C."/>
            <person name="Parey E."/>
            <person name="Roest Crollius H."/>
            <person name="Montfort J."/>
            <person name="Robinson-Rechavi M."/>
            <person name="Bouchez O."/>
            <person name="Lampietro C."/>
            <person name="Lopez Roques C."/>
            <person name="Donnadieu C."/>
            <person name="Postlethwait J."/>
            <person name="Bobe J."/>
            <person name="Dillon D."/>
            <person name="Chandos A."/>
            <person name="von Hippel F."/>
            <person name="Guiguen Y."/>
        </authorList>
    </citation>
    <scope>NUCLEOTIDE SEQUENCE</scope>
    <source>
        <strain evidence="1">YG-Jan2019</strain>
    </source>
</reference>
<comment type="caution">
    <text evidence="1">The sequence shown here is derived from an EMBL/GenBank/DDBJ whole genome shotgun (WGS) entry which is preliminary data.</text>
</comment>
<dbReference type="EMBL" id="CM055729">
    <property type="protein sequence ID" value="KAJ8015675.1"/>
    <property type="molecule type" value="Genomic_DNA"/>
</dbReference>
<proteinExistence type="predicted"/>
<gene>
    <name evidence="1" type="ORF">DPEC_G00028570</name>
</gene>